<feature type="compositionally biased region" description="Polar residues" evidence="2">
    <location>
        <begin position="708"/>
        <end position="723"/>
    </location>
</feature>
<keyword evidence="1" id="KW-0175">Coiled coil</keyword>
<evidence type="ECO:0000256" key="1">
    <source>
        <dbReference type="SAM" id="Coils"/>
    </source>
</evidence>
<gene>
    <name evidence="3" type="ORF">HYH03_001288</name>
</gene>
<feature type="compositionally biased region" description="Low complexity" evidence="2">
    <location>
        <begin position="688"/>
        <end position="701"/>
    </location>
</feature>
<keyword evidence="4" id="KW-1185">Reference proteome</keyword>
<feature type="compositionally biased region" description="Low complexity" evidence="2">
    <location>
        <begin position="242"/>
        <end position="260"/>
    </location>
</feature>
<proteinExistence type="predicted"/>
<feature type="compositionally biased region" description="Acidic residues" evidence="2">
    <location>
        <begin position="497"/>
        <end position="509"/>
    </location>
</feature>
<feature type="compositionally biased region" description="Basic and acidic residues" evidence="2">
    <location>
        <begin position="446"/>
        <end position="456"/>
    </location>
</feature>
<feature type="compositionally biased region" description="Basic and acidic residues" evidence="2">
    <location>
        <begin position="119"/>
        <end position="130"/>
    </location>
</feature>
<evidence type="ECO:0000313" key="4">
    <source>
        <dbReference type="Proteomes" id="UP000612055"/>
    </source>
</evidence>
<feature type="coiled-coil region" evidence="1">
    <location>
        <begin position="349"/>
        <end position="404"/>
    </location>
</feature>
<feature type="compositionally biased region" description="Low complexity" evidence="2">
    <location>
        <begin position="515"/>
        <end position="529"/>
    </location>
</feature>
<feature type="compositionally biased region" description="Low complexity" evidence="2">
    <location>
        <begin position="661"/>
        <end position="681"/>
    </location>
</feature>
<feature type="region of interest" description="Disordered" evidence="2">
    <location>
        <begin position="422"/>
        <end position="579"/>
    </location>
</feature>
<protein>
    <submittedName>
        <fullName evidence="3">Uncharacterized protein</fullName>
    </submittedName>
</protein>
<feature type="compositionally biased region" description="Low complexity" evidence="2">
    <location>
        <begin position="550"/>
        <end position="559"/>
    </location>
</feature>
<feature type="region of interest" description="Disordered" evidence="2">
    <location>
        <begin position="1"/>
        <end position="51"/>
    </location>
</feature>
<dbReference type="AlphaFoldDB" id="A0A835YGI0"/>
<feature type="compositionally biased region" description="Low complexity" evidence="2">
    <location>
        <begin position="37"/>
        <end position="50"/>
    </location>
</feature>
<feature type="compositionally biased region" description="Low complexity" evidence="2">
    <location>
        <begin position="487"/>
        <end position="496"/>
    </location>
</feature>
<feature type="compositionally biased region" description="Low complexity" evidence="2">
    <location>
        <begin position="106"/>
        <end position="116"/>
    </location>
</feature>
<accession>A0A835YGI0</accession>
<evidence type="ECO:0000313" key="3">
    <source>
        <dbReference type="EMBL" id="KAG2500511.1"/>
    </source>
</evidence>
<dbReference type="Proteomes" id="UP000612055">
    <property type="component" value="Unassembled WGS sequence"/>
</dbReference>
<dbReference type="OrthoDB" id="552803at2759"/>
<feature type="compositionally biased region" description="Low complexity" evidence="2">
    <location>
        <begin position="202"/>
        <end position="214"/>
    </location>
</feature>
<comment type="caution">
    <text evidence="3">The sequence shown here is derived from an EMBL/GenBank/DDBJ whole genome shotgun (WGS) entry which is preliminary data.</text>
</comment>
<evidence type="ECO:0000256" key="2">
    <source>
        <dbReference type="SAM" id="MobiDB-lite"/>
    </source>
</evidence>
<reference evidence="3" key="1">
    <citation type="journal article" date="2020" name="bioRxiv">
        <title>Comparative genomics of Chlamydomonas.</title>
        <authorList>
            <person name="Craig R.J."/>
            <person name="Hasan A.R."/>
            <person name="Ness R.W."/>
            <person name="Keightley P.D."/>
        </authorList>
    </citation>
    <scope>NUCLEOTIDE SEQUENCE</scope>
    <source>
        <strain evidence="3">CCAP 11/70</strain>
    </source>
</reference>
<feature type="region of interest" description="Disordered" evidence="2">
    <location>
        <begin position="594"/>
        <end position="613"/>
    </location>
</feature>
<sequence>MGSSRPRAKSKTVEPQAPGAPPQELPAAGGGGDKMDAAAADPAADPAKADSQLFTEQLSRLRARLQSVVQGVREVAQSLDEPHSLITGVRDQLQSSALSGPHDVRTSASDASASTAGIVRDRVASMERQRSSGGGTGEQQQGSSRALQPSGSLERRSVEGVIAAASPFAAAGSRSGATAGKPSSKTPAIAPPSPAERKGSNEAGAAGALPALPERASSMTRAPSGGMPRVPATSLRGSLSRAGSTTADSTAVDAAAHGARSSGGGMARSGFDAPVSAAASAAVAAADSLAADALEMLGSGDASLMAATANAAAAAAYLEAHPETLRELWTLRARVRAQESEMASMVTQLSNKNAQLDHAQTVVQTKERELAGLTTRLTGVLGKLQTFQSSHQQQQQELAVLQQAQAAQQQVVAHAEQRRAARALTSGDATRVTSHAVVPEEEADGEAQRQEGRVRAVPEVQQHARSTGPSLEVYMPPPPTWTRSMGPALGPVPEPLAEAEPEPEAEPDVAPEPPAAAQQPSTQAPAPAVQDEVQPEASQRAARASREELPAAAAPAASSGGDGAGRQPSGRPSLSAPRASTAAAVAAAAFGNTLGTPRPSLPPLPSGGASAAGRGGRGLLRLLMQLGPSIACVVLLLRDPKVRRGLDNLRRAGGASEDASAAPAAAAAPAKAKPAPAAAPKPVRRGAEPAVVKAKAAAAPAEPRRVSAPQQSAGPEGESTQGKASRECKEWCKIVRPPPPHVIYY</sequence>
<feature type="region of interest" description="Disordered" evidence="2">
    <location>
        <begin position="651"/>
        <end position="729"/>
    </location>
</feature>
<organism evidence="3 4">
    <name type="scientific">Edaphochlamys debaryana</name>
    <dbReference type="NCBI Taxonomy" id="47281"/>
    <lineage>
        <taxon>Eukaryota</taxon>
        <taxon>Viridiplantae</taxon>
        <taxon>Chlorophyta</taxon>
        <taxon>core chlorophytes</taxon>
        <taxon>Chlorophyceae</taxon>
        <taxon>CS clade</taxon>
        <taxon>Chlamydomonadales</taxon>
        <taxon>Chlamydomonadales incertae sedis</taxon>
        <taxon>Edaphochlamys</taxon>
    </lineage>
</organism>
<feature type="compositionally biased region" description="Low complexity" evidence="2">
    <location>
        <begin position="160"/>
        <end position="180"/>
    </location>
</feature>
<name>A0A835YGI0_9CHLO</name>
<feature type="compositionally biased region" description="Basic residues" evidence="2">
    <location>
        <begin position="1"/>
        <end position="10"/>
    </location>
</feature>
<feature type="region of interest" description="Disordered" evidence="2">
    <location>
        <begin position="76"/>
        <end position="266"/>
    </location>
</feature>
<dbReference type="EMBL" id="JAEHOE010000003">
    <property type="protein sequence ID" value="KAG2500511.1"/>
    <property type="molecule type" value="Genomic_DNA"/>
</dbReference>